<dbReference type="PANTHER" id="PTHR11070">
    <property type="entry name" value="UVRD / RECB / PCRA DNA HELICASE FAMILY MEMBER"/>
    <property type="match status" value="1"/>
</dbReference>
<keyword evidence="2" id="KW-0547">Nucleotide-binding</keyword>
<accession>A0A9X9XKD4</accession>
<reference evidence="2" key="2">
    <citation type="journal article" date="2021" name="Syst. Appl. Microbiol.">
        <title>Roseomonas hellenica sp. nov., isolated from roots of wild-growing Alkanna tinctoria.</title>
        <authorList>
            <person name="Rat A."/>
            <person name="Naranjo H.D."/>
            <person name="Lebbe L."/>
            <person name="Cnockaert M."/>
            <person name="Krigas N."/>
            <person name="Grigoriadou K."/>
            <person name="Maloupa E."/>
            <person name="Willems A."/>
        </authorList>
    </citation>
    <scope>NUCLEOTIDE SEQUENCE</scope>
    <source>
        <strain evidence="2">LMG 31228</strain>
    </source>
</reference>
<evidence type="ECO:0000313" key="3">
    <source>
        <dbReference type="Proteomes" id="UP001138709"/>
    </source>
</evidence>
<comment type="caution">
    <text evidence="2">The sequence shown here is derived from an EMBL/GenBank/DDBJ whole genome shotgun (WGS) entry which is preliminary data.</text>
</comment>
<dbReference type="EMBL" id="JAAEDL010000060">
    <property type="protein sequence ID" value="MBR0684170.1"/>
    <property type="molecule type" value="Genomic_DNA"/>
</dbReference>
<name>A0A9X9XKD4_9PROT</name>
<dbReference type="InterPro" id="IPR027417">
    <property type="entry name" value="P-loop_NTPase"/>
</dbReference>
<dbReference type="GO" id="GO:0000725">
    <property type="term" value="P:recombinational repair"/>
    <property type="evidence" value="ECO:0007669"/>
    <property type="project" value="TreeGrafter"/>
</dbReference>
<dbReference type="PANTHER" id="PTHR11070:SF2">
    <property type="entry name" value="ATP-DEPENDENT DNA HELICASE SRS2"/>
    <property type="match status" value="1"/>
</dbReference>
<dbReference type="GO" id="GO:0005829">
    <property type="term" value="C:cytosol"/>
    <property type="evidence" value="ECO:0007669"/>
    <property type="project" value="TreeGrafter"/>
</dbReference>
<reference evidence="2" key="1">
    <citation type="submission" date="2020-01" db="EMBL/GenBank/DDBJ databases">
        <authorList>
            <person name="Rat A."/>
        </authorList>
    </citation>
    <scope>NUCLEOTIDE SEQUENCE</scope>
    <source>
        <strain evidence="2">LMG 31228</strain>
    </source>
</reference>
<keyword evidence="2" id="KW-0347">Helicase</keyword>
<dbReference type="GO" id="GO:0005524">
    <property type="term" value="F:ATP binding"/>
    <property type="evidence" value="ECO:0007669"/>
    <property type="project" value="InterPro"/>
</dbReference>
<sequence>MMRIIEPPVSEHERLRQPLTVGERAVLEFFDSLLPLKWELYLQPHLNGLRPDFVLLNPEVGIGVYEVKDWNLDAMQYSVKEYPTRYKELIAKPRDGRPFSVENPFEKIRRYKEAIFNIYCPRLQQKFGFGAINAGLIFPNADADRVRELQFPFLKDNERARREEFWPIIGREELAREQVDVAVPLLRREGRPHMRPELADDLRSWLVEPDFSKEQRRPLELDRAQRNLAESRTRSGYRRIRGPAGSGKSLVLAARAASLIDEGKDVLIVTYNMTLWHYLRDLVVRARRGGSKPGHLTFTHFHEWCGAVCWDHDFADRYAEIMSPVTKIKELKLQPREEARRLRPILPRILDEEVPELARTAAVSAPDEAKYDAILVDEGQDYLPLWWNALRGALREHGEMLLVADTSQDVYAKASNWTEEAMTGAGFSGGWAKLDVSYRLPPKLLSLCQDFAERFLPSATRIIPQPDQGELGIFPCDLEWIQCDDQDVVSRCVNAILDMMKESGTQRGTSNADITFLSDSHEIGLQVVEELDREPLGIFSAHTFAERKAEQDRRKMAFFLGQPRVKATTLHSFKGWETRTLVLHVGHTMTPENMAAIYAAITRLKRDPGGSSLTVICSAPKLSDYGRTWPIFKDAATSGL</sequence>
<gene>
    <name evidence="2" type="ORF">GXW74_27140</name>
</gene>
<keyword evidence="2" id="KW-0378">Hydrolase</keyword>
<keyword evidence="3" id="KW-1185">Reference proteome</keyword>
<dbReference type="SUPFAM" id="SSF52540">
    <property type="entry name" value="P-loop containing nucleoside triphosphate hydrolases"/>
    <property type="match status" value="1"/>
</dbReference>
<proteinExistence type="predicted"/>
<dbReference type="Gene3D" id="3.40.50.300">
    <property type="entry name" value="P-loop containing nucleotide triphosphate hydrolases"/>
    <property type="match status" value="1"/>
</dbReference>
<organism evidence="2 3">
    <name type="scientific">Neoroseomonas eburnea</name>
    <dbReference type="NCBI Taxonomy" id="1346889"/>
    <lineage>
        <taxon>Bacteria</taxon>
        <taxon>Pseudomonadati</taxon>
        <taxon>Pseudomonadota</taxon>
        <taxon>Alphaproteobacteria</taxon>
        <taxon>Acetobacterales</taxon>
        <taxon>Acetobacteraceae</taxon>
        <taxon>Neoroseomonas</taxon>
    </lineage>
</organism>
<protein>
    <recommendedName>
        <fullName evidence="1">DNA 3'-5' helicase II</fullName>
    </recommendedName>
</protein>
<keyword evidence="2" id="KW-0067">ATP-binding</keyword>
<dbReference type="GO" id="GO:0003677">
    <property type="term" value="F:DNA binding"/>
    <property type="evidence" value="ECO:0007669"/>
    <property type="project" value="InterPro"/>
</dbReference>
<dbReference type="AlphaFoldDB" id="A0A9X9XKD4"/>
<dbReference type="GO" id="GO:0043138">
    <property type="term" value="F:3'-5' DNA helicase activity"/>
    <property type="evidence" value="ECO:0007669"/>
    <property type="project" value="TreeGrafter"/>
</dbReference>
<evidence type="ECO:0000313" key="2">
    <source>
        <dbReference type="EMBL" id="MBR0684170.1"/>
    </source>
</evidence>
<dbReference type="Proteomes" id="UP001138709">
    <property type="component" value="Unassembled WGS sequence"/>
</dbReference>
<dbReference type="InterPro" id="IPR000212">
    <property type="entry name" value="DNA_helicase_UvrD/REP"/>
</dbReference>
<evidence type="ECO:0000256" key="1">
    <source>
        <dbReference type="ARBA" id="ARBA00034923"/>
    </source>
</evidence>